<proteinExistence type="predicted"/>
<accession>A0A2S6BX93</accession>
<feature type="chain" id="PRO_5015472105" evidence="1">
    <location>
        <begin position="23"/>
        <end position="207"/>
    </location>
</feature>
<keyword evidence="3" id="KW-1185">Reference proteome</keyword>
<dbReference type="AlphaFoldDB" id="A0A2S6BX93"/>
<feature type="signal peptide" evidence="1">
    <location>
        <begin position="1"/>
        <end position="22"/>
    </location>
</feature>
<dbReference type="Proteomes" id="UP000237631">
    <property type="component" value="Unassembled WGS sequence"/>
</dbReference>
<keyword evidence="1" id="KW-0732">Signal</keyword>
<dbReference type="EMBL" id="PNEN01001723">
    <property type="protein sequence ID" value="PPJ52069.1"/>
    <property type="molecule type" value="Genomic_DNA"/>
</dbReference>
<protein>
    <submittedName>
        <fullName evidence="2">Uncharacterized protein</fullName>
    </submittedName>
</protein>
<sequence length="207" mass="22244">MHVSVLSIAAVLLGFIAELGTALPPNPNNPAASILAEAVATWNNPPATPTIDVNGINEFISALTANLPSPTPAPPPPPPKATGPLCRYILTGMNSYGGGGNGGAYQSHINIWDFNFSIEDSKSGKKRYTKILSGDLKPYAFSVGRADYKGTHNMWVSADVWRGNDKWNSCRISFDGGEYIDGKREKVDIDSNIVSVVKSRCVVEYEC</sequence>
<evidence type="ECO:0000313" key="3">
    <source>
        <dbReference type="Proteomes" id="UP000237631"/>
    </source>
</evidence>
<organism evidence="2 3">
    <name type="scientific">Cercospora berteroae</name>
    <dbReference type="NCBI Taxonomy" id="357750"/>
    <lineage>
        <taxon>Eukaryota</taxon>
        <taxon>Fungi</taxon>
        <taxon>Dikarya</taxon>
        <taxon>Ascomycota</taxon>
        <taxon>Pezizomycotina</taxon>
        <taxon>Dothideomycetes</taxon>
        <taxon>Dothideomycetidae</taxon>
        <taxon>Mycosphaerellales</taxon>
        <taxon>Mycosphaerellaceae</taxon>
        <taxon>Cercospora</taxon>
    </lineage>
</organism>
<evidence type="ECO:0000313" key="2">
    <source>
        <dbReference type="EMBL" id="PPJ52069.1"/>
    </source>
</evidence>
<dbReference type="STRING" id="357750.A0A2S6BX93"/>
<name>A0A2S6BX93_9PEZI</name>
<gene>
    <name evidence="2" type="ORF">CBER1_09663</name>
</gene>
<dbReference type="OrthoDB" id="10337848at2759"/>
<reference evidence="3" key="1">
    <citation type="journal article" date="2017" name="bioRxiv">
        <title>Conservation of a gene cluster reveals novel cercosporin biosynthetic mechanisms and extends production to the genus Colletotrichum.</title>
        <authorList>
            <person name="de Jonge R."/>
            <person name="Ebert M.K."/>
            <person name="Huitt-Roehl C.R."/>
            <person name="Pal P."/>
            <person name="Suttle J.C."/>
            <person name="Spanner R.E."/>
            <person name="Neubauer J.D."/>
            <person name="Jurick W.M.II."/>
            <person name="Stott K.A."/>
            <person name="Secor G.A."/>
            <person name="Thomma B.P.H.J."/>
            <person name="Van de Peer Y."/>
            <person name="Townsend C.A."/>
            <person name="Bolton M.D."/>
        </authorList>
    </citation>
    <scope>NUCLEOTIDE SEQUENCE [LARGE SCALE GENOMIC DNA]</scope>
    <source>
        <strain evidence="3">CBS538.71</strain>
    </source>
</reference>
<comment type="caution">
    <text evidence="2">The sequence shown here is derived from an EMBL/GenBank/DDBJ whole genome shotgun (WGS) entry which is preliminary data.</text>
</comment>
<evidence type="ECO:0000256" key="1">
    <source>
        <dbReference type="SAM" id="SignalP"/>
    </source>
</evidence>